<feature type="region of interest" description="Disordered" evidence="1">
    <location>
        <begin position="69"/>
        <end position="112"/>
    </location>
</feature>
<evidence type="ECO:0000256" key="2">
    <source>
        <dbReference type="SAM" id="Phobius"/>
    </source>
</evidence>
<comment type="caution">
    <text evidence="3">The sequence shown here is derived from an EMBL/GenBank/DDBJ whole genome shotgun (WGS) entry which is preliminary data.</text>
</comment>
<accession>A0A369T8G2</accession>
<keyword evidence="2" id="KW-1133">Transmembrane helix</keyword>
<keyword evidence="2" id="KW-0812">Transmembrane</keyword>
<dbReference type="RefSeq" id="WP_114583592.1">
    <property type="nucleotide sequence ID" value="NZ_QPMH01000026.1"/>
</dbReference>
<proteinExistence type="predicted"/>
<evidence type="ECO:0000313" key="4">
    <source>
        <dbReference type="Proteomes" id="UP000253941"/>
    </source>
</evidence>
<organism evidence="3 4">
    <name type="scientific">Ferruginivarius sediminum</name>
    <dbReference type="NCBI Taxonomy" id="2661937"/>
    <lineage>
        <taxon>Bacteria</taxon>
        <taxon>Pseudomonadati</taxon>
        <taxon>Pseudomonadota</taxon>
        <taxon>Alphaproteobacteria</taxon>
        <taxon>Rhodospirillales</taxon>
        <taxon>Rhodospirillaceae</taxon>
        <taxon>Ferruginivarius</taxon>
    </lineage>
</organism>
<evidence type="ECO:0000313" key="3">
    <source>
        <dbReference type="EMBL" id="RDD60467.1"/>
    </source>
</evidence>
<evidence type="ECO:0000256" key="1">
    <source>
        <dbReference type="SAM" id="MobiDB-lite"/>
    </source>
</evidence>
<dbReference type="AlphaFoldDB" id="A0A369T8G2"/>
<keyword evidence="2" id="KW-0472">Membrane</keyword>
<keyword evidence="4" id="KW-1185">Reference proteome</keyword>
<name>A0A369T8G2_9PROT</name>
<sequence length="112" mass="12210">MTAPALTRDEWRHLARLRAMLAARALDAATAGCIADCGQPRFPYWRLLVAALLALNVAMVAQQALGQELDPMRRPRGNPRRGPVPTQLVRRAAGRGGPFPRNTRTAKEVAAC</sequence>
<dbReference type="EMBL" id="QPMH01000026">
    <property type="protein sequence ID" value="RDD60467.1"/>
    <property type="molecule type" value="Genomic_DNA"/>
</dbReference>
<dbReference type="Proteomes" id="UP000253941">
    <property type="component" value="Unassembled WGS sequence"/>
</dbReference>
<gene>
    <name evidence="3" type="ORF">DRB17_17865</name>
</gene>
<feature type="transmembrane region" description="Helical" evidence="2">
    <location>
        <begin position="44"/>
        <end position="66"/>
    </location>
</feature>
<protein>
    <submittedName>
        <fullName evidence="3">Uncharacterized protein</fullName>
    </submittedName>
</protein>
<reference evidence="3 4" key="1">
    <citation type="submission" date="2018-07" db="EMBL/GenBank/DDBJ databases">
        <title>Venubactetium sediminum gen. nov., sp. nov., isolated from a marine solar saltern.</title>
        <authorList>
            <person name="Wang S."/>
        </authorList>
    </citation>
    <scope>NUCLEOTIDE SEQUENCE [LARGE SCALE GENOMIC DNA]</scope>
    <source>
        <strain evidence="3 4">WD2A32</strain>
    </source>
</reference>